<name>A0A0A9CE58_ARUDO</name>
<proteinExistence type="predicted"/>
<dbReference type="EMBL" id="GBRH01228093">
    <property type="protein sequence ID" value="JAD69802.1"/>
    <property type="molecule type" value="Transcribed_RNA"/>
</dbReference>
<protein>
    <submittedName>
        <fullName evidence="1">Uncharacterized protein</fullName>
    </submittedName>
</protein>
<reference evidence="1" key="2">
    <citation type="journal article" date="2015" name="Data Brief">
        <title>Shoot transcriptome of the giant reed, Arundo donax.</title>
        <authorList>
            <person name="Barrero R.A."/>
            <person name="Guerrero F.D."/>
            <person name="Moolhuijzen P."/>
            <person name="Goolsby J.A."/>
            <person name="Tidwell J."/>
            <person name="Bellgard S.E."/>
            <person name="Bellgard M.I."/>
        </authorList>
    </citation>
    <scope>NUCLEOTIDE SEQUENCE</scope>
    <source>
        <tissue evidence="1">Shoot tissue taken approximately 20 cm above the soil surface</tissue>
    </source>
</reference>
<accession>A0A0A9CE58</accession>
<organism evidence="1">
    <name type="scientific">Arundo donax</name>
    <name type="common">Giant reed</name>
    <name type="synonym">Donax arundinaceus</name>
    <dbReference type="NCBI Taxonomy" id="35708"/>
    <lineage>
        <taxon>Eukaryota</taxon>
        <taxon>Viridiplantae</taxon>
        <taxon>Streptophyta</taxon>
        <taxon>Embryophyta</taxon>
        <taxon>Tracheophyta</taxon>
        <taxon>Spermatophyta</taxon>
        <taxon>Magnoliopsida</taxon>
        <taxon>Liliopsida</taxon>
        <taxon>Poales</taxon>
        <taxon>Poaceae</taxon>
        <taxon>PACMAD clade</taxon>
        <taxon>Arundinoideae</taxon>
        <taxon>Arundineae</taxon>
        <taxon>Arundo</taxon>
    </lineage>
</organism>
<dbReference type="AlphaFoldDB" id="A0A0A9CE58"/>
<evidence type="ECO:0000313" key="1">
    <source>
        <dbReference type="EMBL" id="JAD69802.1"/>
    </source>
</evidence>
<sequence length="31" mass="3509">MNCSRGGKKHTKRKEIRYIKLTCNNGNSGDV</sequence>
<reference evidence="1" key="1">
    <citation type="submission" date="2014-09" db="EMBL/GenBank/DDBJ databases">
        <authorList>
            <person name="Magalhaes I.L.F."/>
            <person name="Oliveira U."/>
            <person name="Santos F.R."/>
            <person name="Vidigal T.H.D.A."/>
            <person name="Brescovit A.D."/>
            <person name="Santos A.J."/>
        </authorList>
    </citation>
    <scope>NUCLEOTIDE SEQUENCE</scope>
    <source>
        <tissue evidence="1">Shoot tissue taken approximately 20 cm above the soil surface</tissue>
    </source>
</reference>